<reference evidence="3 4" key="2">
    <citation type="submission" date="2020-02" db="EMBL/GenBank/DDBJ databases">
        <authorList>
            <person name="Sun Q."/>
            <person name="Inoue M."/>
        </authorList>
    </citation>
    <scope>NUCLEOTIDE SEQUENCE [LARGE SCALE GENOMIC DNA]</scope>
    <source>
        <strain evidence="3 4">KCTC 22478</strain>
    </source>
</reference>
<sequence length="56" mass="5812">MPVSPGPSCPSSAARDAAQQRARSGAWRPGLMPVRRPAQRARESGLDALDSPGGRA</sequence>
<feature type="region of interest" description="Disordered" evidence="1">
    <location>
        <begin position="1"/>
        <end position="56"/>
    </location>
</feature>
<accession>A0A9X9WDW6</accession>
<gene>
    <name evidence="3" type="ORF">GWK15_25310</name>
    <name evidence="2" type="ORF">GXW75_04650</name>
</gene>
<protein>
    <submittedName>
        <fullName evidence="2">DUF3253 domain-containing protein</fullName>
    </submittedName>
</protein>
<proteinExistence type="predicted"/>
<feature type="compositionally biased region" description="Low complexity" evidence="1">
    <location>
        <begin position="11"/>
        <end position="26"/>
    </location>
</feature>
<organism evidence="2 5">
    <name type="scientific">Neoroseomonas oryzicola</name>
    <dbReference type="NCBI Taxonomy" id="535904"/>
    <lineage>
        <taxon>Bacteria</taxon>
        <taxon>Pseudomonadati</taxon>
        <taxon>Pseudomonadota</taxon>
        <taxon>Alphaproteobacteria</taxon>
        <taxon>Acetobacterales</taxon>
        <taxon>Acetobacteraceae</taxon>
        <taxon>Neoroseomonas</taxon>
    </lineage>
</organism>
<evidence type="ECO:0000256" key="1">
    <source>
        <dbReference type="SAM" id="MobiDB-lite"/>
    </source>
</evidence>
<evidence type="ECO:0000313" key="2">
    <source>
        <dbReference type="EMBL" id="MBR0658526.1"/>
    </source>
</evidence>
<name>A0A9X9WDW6_9PROT</name>
<reference evidence="2" key="3">
    <citation type="journal article" date="2021" name="Syst. Appl. Microbiol.">
        <title>Roseomonas hellenica sp. nov., isolated from roots of wild-growing Alkanna tinctoria.</title>
        <authorList>
            <person name="Rat A."/>
            <person name="Naranjo H.D."/>
            <person name="Lebbe L."/>
            <person name="Cnockaert M."/>
            <person name="Krigas N."/>
            <person name="Grigoriadou K."/>
            <person name="Maloupa E."/>
            <person name="Willems A."/>
        </authorList>
    </citation>
    <scope>NUCLEOTIDE SEQUENCE</scope>
    <source>
        <strain evidence="2">LMG 31161</strain>
    </source>
</reference>
<dbReference type="Proteomes" id="UP001138708">
    <property type="component" value="Unassembled WGS sequence"/>
</dbReference>
<reference evidence="2" key="1">
    <citation type="submission" date="2020-01" db="EMBL/GenBank/DDBJ databases">
        <authorList>
            <person name="Rat A."/>
        </authorList>
    </citation>
    <scope>NUCLEOTIDE SEQUENCE</scope>
    <source>
        <strain evidence="2">LMG 31161</strain>
    </source>
</reference>
<dbReference type="EMBL" id="JAAVUP010000028">
    <property type="protein sequence ID" value="NKE20297.1"/>
    <property type="molecule type" value="Genomic_DNA"/>
</dbReference>
<evidence type="ECO:0000313" key="5">
    <source>
        <dbReference type="Proteomes" id="UP001138708"/>
    </source>
</evidence>
<evidence type="ECO:0000313" key="3">
    <source>
        <dbReference type="EMBL" id="NKE20297.1"/>
    </source>
</evidence>
<dbReference type="Proteomes" id="UP000746741">
    <property type="component" value="Unassembled WGS sequence"/>
</dbReference>
<keyword evidence="4" id="KW-1185">Reference proteome</keyword>
<evidence type="ECO:0000313" key="4">
    <source>
        <dbReference type="Proteomes" id="UP000746741"/>
    </source>
</evidence>
<dbReference type="AlphaFoldDB" id="A0A9X9WDW6"/>
<comment type="caution">
    <text evidence="2">The sequence shown here is derived from an EMBL/GenBank/DDBJ whole genome shotgun (WGS) entry which is preliminary data.</text>
</comment>
<dbReference type="EMBL" id="JAAEDK010000008">
    <property type="protein sequence ID" value="MBR0658526.1"/>
    <property type="molecule type" value="Genomic_DNA"/>
</dbReference>